<dbReference type="AlphaFoldDB" id="X0XQ94"/>
<dbReference type="EMBL" id="BARS01043237">
    <property type="protein sequence ID" value="GAG37482.1"/>
    <property type="molecule type" value="Genomic_DNA"/>
</dbReference>
<gene>
    <name evidence="1" type="ORF">S01H1_65488</name>
</gene>
<sequence length="173" mass="18991">MPTPPPGTILLVGGWNNSCYVGPEQPIEDALADIADHVLAVYRMRADQGFDRWFPNRPEASTISAVNPYQSLFILMGQYAFWPHEPSGTPPTSVPLVRGWNSVCYTGQTKSPGDATAGLAGGFVIMYRLGSDQGWKRYVPARPEVSNIVQLSQYDAVLMLVNQEGGTNWTFDP</sequence>
<accession>X0XQ94</accession>
<organism evidence="1">
    <name type="scientific">marine sediment metagenome</name>
    <dbReference type="NCBI Taxonomy" id="412755"/>
    <lineage>
        <taxon>unclassified sequences</taxon>
        <taxon>metagenomes</taxon>
        <taxon>ecological metagenomes</taxon>
    </lineage>
</organism>
<evidence type="ECO:0000313" key="1">
    <source>
        <dbReference type="EMBL" id="GAG37482.1"/>
    </source>
</evidence>
<reference evidence="1" key="1">
    <citation type="journal article" date="2014" name="Front. Microbiol.">
        <title>High frequency of phylogenetically diverse reductive dehalogenase-homologous genes in deep subseafloor sedimentary metagenomes.</title>
        <authorList>
            <person name="Kawai M."/>
            <person name="Futagami T."/>
            <person name="Toyoda A."/>
            <person name="Takaki Y."/>
            <person name="Nishi S."/>
            <person name="Hori S."/>
            <person name="Arai W."/>
            <person name="Tsubouchi T."/>
            <person name="Morono Y."/>
            <person name="Uchiyama I."/>
            <person name="Ito T."/>
            <person name="Fujiyama A."/>
            <person name="Inagaki F."/>
            <person name="Takami H."/>
        </authorList>
    </citation>
    <scope>NUCLEOTIDE SEQUENCE</scope>
    <source>
        <strain evidence="1">Expedition CK06-06</strain>
    </source>
</reference>
<name>X0XQ94_9ZZZZ</name>
<comment type="caution">
    <text evidence="1">The sequence shown here is derived from an EMBL/GenBank/DDBJ whole genome shotgun (WGS) entry which is preliminary data.</text>
</comment>
<proteinExistence type="predicted"/>
<protein>
    <submittedName>
        <fullName evidence="1">Uncharacterized protein</fullName>
    </submittedName>
</protein>